<sequence>MKPDGVQPPLSAFDPESLGRRPRRSPLVLLSVILFASITFVAYPAGFSIRASRPSPGSFYHNVRKPVGICANVSSVSHAGHIGLKGDTNSAPKRSFFWYFEAEENPTDAPIILTMGGGPGTTGLMNTLNGQSPCLASENGLIANPNRWTEKHNLIALDHPIGVGFSYGSHVNSSRAAAYDVYDFLQKFFVLFPQLARNKFIISGGSYGGVYVPNIATVIYEQNLLIKSGKGQPGALPIDLDALIISNPFTSPVAHFRWVLQYRCQEHHVYNATDCERLYSYLPECLDGIETAFQHPTVANRILASKLCFNRMIADTHGIVHEDIRRTCVPDSDSPESCHPNFGWMRKIFADEHVRQELGIPDGVNFTGLNMEVNAEFLGAGDLIQPHHLLYSPLLASGIRLLHYIGMQDANCPWPGIFSFLKLLETPFQGEFVSAPDVPWPTKDVATVRAVGPGAGNMTFILVAEAGHFTVGDQPALAKKIVETWVANLPWF</sequence>
<dbReference type="GO" id="GO:0000324">
    <property type="term" value="C:fungal-type vacuole"/>
    <property type="evidence" value="ECO:0007669"/>
    <property type="project" value="TreeGrafter"/>
</dbReference>
<keyword evidence="6" id="KW-1133">Transmembrane helix</keyword>
<dbReference type="SUPFAM" id="SSF53474">
    <property type="entry name" value="alpha/beta-Hydrolases"/>
    <property type="match status" value="1"/>
</dbReference>
<comment type="caution">
    <text evidence="7">The sequence shown here is derived from an EMBL/GenBank/DDBJ whole genome shotgun (WGS) entry which is preliminary data.</text>
</comment>
<protein>
    <submittedName>
        <fullName evidence="7">Alpha/beta-hydrolase</fullName>
    </submittedName>
</protein>
<gene>
    <name evidence="7" type="ORF">B0H17DRAFT_16798</name>
</gene>
<comment type="similarity">
    <text evidence="1">Belongs to the peptidase S10 family.</text>
</comment>
<evidence type="ECO:0000256" key="3">
    <source>
        <dbReference type="ARBA" id="ARBA00022670"/>
    </source>
</evidence>
<dbReference type="Gene3D" id="3.40.50.1820">
    <property type="entry name" value="alpha/beta hydrolase"/>
    <property type="match status" value="1"/>
</dbReference>
<proteinExistence type="inferred from homology"/>
<evidence type="ECO:0000313" key="7">
    <source>
        <dbReference type="EMBL" id="KAJ7685955.1"/>
    </source>
</evidence>
<dbReference type="PANTHER" id="PTHR11802:SF452">
    <property type="entry name" value="CARBOXYPEPTIDASE"/>
    <property type="match status" value="1"/>
</dbReference>
<keyword evidence="6" id="KW-0472">Membrane</keyword>
<dbReference type="InterPro" id="IPR001563">
    <property type="entry name" value="Peptidase_S10"/>
</dbReference>
<reference evidence="7" key="1">
    <citation type="submission" date="2023-03" db="EMBL/GenBank/DDBJ databases">
        <title>Massive genome expansion in bonnet fungi (Mycena s.s.) driven by repeated elements and novel gene families across ecological guilds.</title>
        <authorList>
            <consortium name="Lawrence Berkeley National Laboratory"/>
            <person name="Harder C.B."/>
            <person name="Miyauchi S."/>
            <person name="Viragh M."/>
            <person name="Kuo A."/>
            <person name="Thoen E."/>
            <person name="Andreopoulos B."/>
            <person name="Lu D."/>
            <person name="Skrede I."/>
            <person name="Drula E."/>
            <person name="Henrissat B."/>
            <person name="Morin E."/>
            <person name="Kohler A."/>
            <person name="Barry K."/>
            <person name="LaButti K."/>
            <person name="Morin E."/>
            <person name="Salamov A."/>
            <person name="Lipzen A."/>
            <person name="Mereny Z."/>
            <person name="Hegedus B."/>
            <person name="Baldrian P."/>
            <person name="Stursova M."/>
            <person name="Weitz H."/>
            <person name="Taylor A."/>
            <person name="Grigoriev I.V."/>
            <person name="Nagy L.G."/>
            <person name="Martin F."/>
            <person name="Kauserud H."/>
        </authorList>
    </citation>
    <scope>NUCLEOTIDE SEQUENCE</scope>
    <source>
        <strain evidence="7">CBHHK067</strain>
    </source>
</reference>
<evidence type="ECO:0000256" key="4">
    <source>
        <dbReference type="ARBA" id="ARBA00022801"/>
    </source>
</evidence>
<dbReference type="GO" id="GO:0004185">
    <property type="term" value="F:serine-type carboxypeptidase activity"/>
    <property type="evidence" value="ECO:0007669"/>
    <property type="project" value="InterPro"/>
</dbReference>
<dbReference type="Pfam" id="PF00450">
    <property type="entry name" value="Peptidase_S10"/>
    <property type="match status" value="1"/>
</dbReference>
<keyword evidence="6" id="KW-0812">Transmembrane</keyword>
<evidence type="ECO:0000256" key="1">
    <source>
        <dbReference type="ARBA" id="ARBA00009431"/>
    </source>
</evidence>
<dbReference type="InterPro" id="IPR029058">
    <property type="entry name" value="AB_hydrolase_fold"/>
</dbReference>
<keyword evidence="8" id="KW-1185">Reference proteome</keyword>
<dbReference type="GO" id="GO:0006508">
    <property type="term" value="P:proteolysis"/>
    <property type="evidence" value="ECO:0007669"/>
    <property type="project" value="UniProtKB-KW"/>
</dbReference>
<evidence type="ECO:0000256" key="5">
    <source>
        <dbReference type="ARBA" id="ARBA00023180"/>
    </source>
</evidence>
<evidence type="ECO:0000313" key="8">
    <source>
        <dbReference type="Proteomes" id="UP001221757"/>
    </source>
</evidence>
<dbReference type="EMBL" id="JARKIE010000101">
    <property type="protein sequence ID" value="KAJ7685955.1"/>
    <property type="molecule type" value="Genomic_DNA"/>
</dbReference>
<organism evidence="7 8">
    <name type="scientific">Mycena rosella</name>
    <name type="common">Pink bonnet</name>
    <name type="synonym">Agaricus rosellus</name>
    <dbReference type="NCBI Taxonomy" id="1033263"/>
    <lineage>
        <taxon>Eukaryota</taxon>
        <taxon>Fungi</taxon>
        <taxon>Dikarya</taxon>
        <taxon>Basidiomycota</taxon>
        <taxon>Agaricomycotina</taxon>
        <taxon>Agaricomycetes</taxon>
        <taxon>Agaricomycetidae</taxon>
        <taxon>Agaricales</taxon>
        <taxon>Marasmiineae</taxon>
        <taxon>Mycenaceae</taxon>
        <taxon>Mycena</taxon>
    </lineage>
</organism>
<dbReference type="PRINTS" id="PR00724">
    <property type="entry name" value="CRBOXYPTASEC"/>
</dbReference>
<keyword evidence="4" id="KW-0378">Hydrolase</keyword>
<evidence type="ECO:0000256" key="2">
    <source>
        <dbReference type="ARBA" id="ARBA00022645"/>
    </source>
</evidence>
<dbReference type="AlphaFoldDB" id="A0AAD7GFR7"/>
<keyword evidence="5" id="KW-0325">Glycoprotein</keyword>
<keyword evidence="3" id="KW-0645">Protease</keyword>
<feature type="transmembrane region" description="Helical" evidence="6">
    <location>
        <begin position="27"/>
        <end position="46"/>
    </location>
</feature>
<dbReference type="Proteomes" id="UP001221757">
    <property type="component" value="Unassembled WGS sequence"/>
</dbReference>
<dbReference type="Gene3D" id="1.10.287.410">
    <property type="match status" value="1"/>
</dbReference>
<dbReference type="PANTHER" id="PTHR11802">
    <property type="entry name" value="SERINE PROTEASE FAMILY S10 SERINE CARBOXYPEPTIDASE"/>
    <property type="match status" value="1"/>
</dbReference>
<evidence type="ECO:0000256" key="6">
    <source>
        <dbReference type="SAM" id="Phobius"/>
    </source>
</evidence>
<accession>A0AAD7GFR7</accession>
<keyword evidence="2" id="KW-0121">Carboxypeptidase</keyword>
<name>A0AAD7GFR7_MYCRO</name>